<organism evidence="3 4">
    <name type="scientific">Ditylenchus dipsaci</name>
    <dbReference type="NCBI Taxonomy" id="166011"/>
    <lineage>
        <taxon>Eukaryota</taxon>
        <taxon>Metazoa</taxon>
        <taxon>Ecdysozoa</taxon>
        <taxon>Nematoda</taxon>
        <taxon>Chromadorea</taxon>
        <taxon>Rhabditida</taxon>
        <taxon>Tylenchina</taxon>
        <taxon>Tylenchomorpha</taxon>
        <taxon>Sphaerularioidea</taxon>
        <taxon>Anguinidae</taxon>
        <taxon>Anguininae</taxon>
        <taxon>Ditylenchus</taxon>
    </lineage>
</organism>
<dbReference type="PANTHER" id="PTHR21517:SF3">
    <property type="entry name" value="APICAL JUNCTION COMPONENT 1 HOMOLOG"/>
    <property type="match status" value="1"/>
</dbReference>
<dbReference type="InterPro" id="IPR058586">
    <property type="entry name" value="Ajm-1"/>
</dbReference>
<dbReference type="InterPro" id="IPR038825">
    <property type="entry name" value="Apical_junction"/>
</dbReference>
<evidence type="ECO:0000256" key="1">
    <source>
        <dbReference type="SAM" id="MobiDB-lite"/>
    </source>
</evidence>
<proteinExistence type="predicted"/>
<sequence length="361" mass="41057">MFDKYKNEIEDLRRSRTSLHQIPAATPQEHIKEHNLSPNPLVGENIIREYSREAFSKTDVHTITGGNARQQSGYTVSSVPQDWNLPRERNSRVVEVADTFIGKSEGGATKTNRYGGRITVEEVLDSIFQETVPVHEPLDPSLPQSNQPPPQNADGPGIYSSNYKLMDKVIEQPHLAESLLKKEPLYIRCSHCQKTRHLKEARNVYVSCKHCYSYYCSRACSQGPETQYHMSRVAREGYRKEGRGSVNIRLISAHSAQLYLDDGWKVFASHDPNQLLFYYPIQSLIEQRKEPSLIQLCRKYNPTDKFILSVSIIADIEQCPETPPPEPITFSHSSGYSQQQHRIPLIPASHQPYSAIVPTNV</sequence>
<evidence type="ECO:0000313" key="3">
    <source>
        <dbReference type="Proteomes" id="UP000887574"/>
    </source>
</evidence>
<evidence type="ECO:0000259" key="2">
    <source>
        <dbReference type="Pfam" id="PF26649"/>
    </source>
</evidence>
<dbReference type="WBParaSite" id="jg11271">
    <property type="protein sequence ID" value="jg11271"/>
    <property type="gene ID" value="jg11271"/>
</dbReference>
<evidence type="ECO:0000313" key="4">
    <source>
        <dbReference type="WBParaSite" id="jg11271"/>
    </source>
</evidence>
<feature type="region of interest" description="Disordered" evidence="1">
    <location>
        <begin position="135"/>
        <end position="158"/>
    </location>
</feature>
<keyword evidence="3" id="KW-1185">Reference proteome</keyword>
<dbReference type="GO" id="GO:0045216">
    <property type="term" value="P:cell-cell junction organization"/>
    <property type="evidence" value="ECO:0007669"/>
    <property type="project" value="InterPro"/>
</dbReference>
<accession>A0A915CQZ0</accession>
<dbReference type="GO" id="GO:0043296">
    <property type="term" value="C:apical junction complex"/>
    <property type="evidence" value="ECO:0007669"/>
    <property type="project" value="TreeGrafter"/>
</dbReference>
<dbReference type="AlphaFoldDB" id="A0A915CQZ0"/>
<dbReference type="Pfam" id="PF26649">
    <property type="entry name" value="Ajm-1"/>
    <property type="match status" value="1"/>
</dbReference>
<dbReference type="PANTHER" id="PTHR21517">
    <property type="entry name" value="APICAL JUNCTION COMPONENT 1 HOMOLOG"/>
    <property type="match status" value="1"/>
</dbReference>
<feature type="domain" description="Apical junction molecule ajm1 alpha/beta" evidence="2">
    <location>
        <begin position="218"/>
        <end position="321"/>
    </location>
</feature>
<protein>
    <recommendedName>
        <fullName evidence="2">Apical junction molecule ajm1 alpha/beta domain-containing protein</fullName>
    </recommendedName>
</protein>
<reference evidence="4" key="1">
    <citation type="submission" date="2022-11" db="UniProtKB">
        <authorList>
            <consortium name="WormBaseParasite"/>
        </authorList>
    </citation>
    <scope>IDENTIFICATION</scope>
</reference>
<dbReference type="GO" id="GO:0005886">
    <property type="term" value="C:plasma membrane"/>
    <property type="evidence" value="ECO:0007669"/>
    <property type="project" value="TreeGrafter"/>
</dbReference>
<dbReference type="Proteomes" id="UP000887574">
    <property type="component" value="Unplaced"/>
</dbReference>
<name>A0A915CQZ0_9BILA</name>